<name>A0A1Z5IZZ1_9LACO</name>
<organism evidence="1 2">
    <name type="scientific">Secundilactobacillus silagincola</name>
    <dbReference type="NCBI Taxonomy" id="1714681"/>
    <lineage>
        <taxon>Bacteria</taxon>
        <taxon>Bacillati</taxon>
        <taxon>Bacillota</taxon>
        <taxon>Bacilli</taxon>
        <taxon>Lactobacillales</taxon>
        <taxon>Lactobacillaceae</taxon>
        <taxon>Secundilactobacillus</taxon>
    </lineage>
</organism>
<sequence>MKFYDISEGDLMNYEEVSAALIKFRDERHWQNYHTLPALARALSIEAAEVNEHFLWKDSQNNDQILENKEDLQSLKMELADTLTYAYYMCDKLGVNPNDIVYEKLQTNKNRHWKFDK</sequence>
<dbReference type="InterPro" id="IPR052555">
    <property type="entry name" value="dCTP_Pyrophosphatase"/>
</dbReference>
<dbReference type="RefSeq" id="WP_369689061.1">
    <property type="nucleotide sequence ID" value="NZ_BCMJ01000001.1"/>
</dbReference>
<accession>A0A1Z5IZZ1</accession>
<evidence type="ECO:0000313" key="2">
    <source>
        <dbReference type="Proteomes" id="UP000223370"/>
    </source>
</evidence>
<dbReference type="PANTHER" id="PTHR46523:SF1">
    <property type="entry name" value="DCTP PYROPHOSPHATASE 1"/>
    <property type="match status" value="1"/>
</dbReference>
<dbReference type="GO" id="GO:0047429">
    <property type="term" value="F:nucleoside triphosphate diphosphatase activity"/>
    <property type="evidence" value="ECO:0007669"/>
    <property type="project" value="InterPro"/>
</dbReference>
<dbReference type="InterPro" id="IPR025984">
    <property type="entry name" value="DCTPP"/>
</dbReference>
<dbReference type="Pfam" id="PF12643">
    <property type="entry name" value="MazG-like"/>
    <property type="match status" value="1"/>
</dbReference>
<dbReference type="SUPFAM" id="SSF101386">
    <property type="entry name" value="all-alpha NTP pyrophosphatases"/>
    <property type="match status" value="1"/>
</dbReference>
<dbReference type="Proteomes" id="UP000223370">
    <property type="component" value="Unassembled WGS sequence"/>
</dbReference>
<dbReference type="EMBL" id="BCMJ01000001">
    <property type="protein sequence ID" value="GAX07364.1"/>
    <property type="molecule type" value="Genomic_DNA"/>
</dbReference>
<evidence type="ECO:0000313" key="1">
    <source>
        <dbReference type="EMBL" id="GAX07364.1"/>
    </source>
</evidence>
<protein>
    <submittedName>
        <fullName evidence="1">Nucleotide pyrophosphohydrolase</fullName>
    </submittedName>
</protein>
<gene>
    <name evidence="1" type="ORF">IWT5_00097</name>
</gene>
<dbReference type="PANTHER" id="PTHR46523">
    <property type="entry name" value="DCTP PYROPHOSPHATASE 1"/>
    <property type="match status" value="1"/>
</dbReference>
<comment type="caution">
    <text evidence="1">The sequence shown here is derived from an EMBL/GenBank/DDBJ whole genome shotgun (WGS) entry which is preliminary data.</text>
</comment>
<proteinExistence type="predicted"/>
<dbReference type="GO" id="GO:0009143">
    <property type="term" value="P:nucleoside triphosphate catabolic process"/>
    <property type="evidence" value="ECO:0007669"/>
    <property type="project" value="InterPro"/>
</dbReference>
<keyword evidence="2" id="KW-1185">Reference proteome</keyword>
<keyword evidence="1" id="KW-0378">Hydrolase</keyword>
<dbReference type="PIRSF" id="PIRSF029826">
    <property type="entry name" value="UCP029826_pph"/>
    <property type="match status" value="1"/>
</dbReference>
<dbReference type="AlphaFoldDB" id="A0A1Z5IZZ1"/>
<reference evidence="1 2" key="1">
    <citation type="submission" date="2015-11" db="EMBL/GenBank/DDBJ databases">
        <title>Draft genome sequences of new species of the genus Lactobacillus isolated from orchardgrass silage.</title>
        <authorList>
            <person name="Tohno M."/>
            <person name="Tanizawa Y."/>
            <person name="Arita M."/>
        </authorList>
    </citation>
    <scope>NUCLEOTIDE SEQUENCE [LARGE SCALE GENOMIC DNA]</scope>
    <source>
        <strain evidence="1 2">IWT5</strain>
    </source>
</reference>
<dbReference type="CDD" id="cd11537">
    <property type="entry name" value="NTP-PPase_RS21-C6_like"/>
    <property type="match status" value="1"/>
</dbReference>
<dbReference type="Gene3D" id="1.10.287.1080">
    <property type="entry name" value="MazG-like"/>
    <property type="match status" value="1"/>
</dbReference>